<dbReference type="EMBL" id="QUNO01000010">
    <property type="protein sequence ID" value="REH42853.1"/>
    <property type="molecule type" value="Genomic_DNA"/>
</dbReference>
<keyword evidence="4" id="KW-1133">Transmembrane helix</keyword>
<comment type="caution">
    <text evidence="5">The sequence shown here is derived from an EMBL/GenBank/DDBJ whole genome shotgun (WGS) entry which is preliminary data.</text>
</comment>
<feature type="compositionally biased region" description="Basic residues" evidence="3">
    <location>
        <begin position="362"/>
        <end position="371"/>
    </location>
</feature>
<dbReference type="InterPro" id="IPR011990">
    <property type="entry name" value="TPR-like_helical_dom_sf"/>
</dbReference>
<feature type="transmembrane region" description="Helical" evidence="4">
    <location>
        <begin position="564"/>
        <end position="581"/>
    </location>
</feature>
<feature type="region of interest" description="Disordered" evidence="3">
    <location>
        <begin position="281"/>
        <end position="302"/>
    </location>
</feature>
<feature type="compositionally biased region" description="Basic and acidic residues" evidence="3">
    <location>
        <begin position="320"/>
        <end position="335"/>
    </location>
</feature>
<keyword evidence="4" id="KW-0472">Membrane</keyword>
<evidence type="ECO:0000313" key="5">
    <source>
        <dbReference type="EMBL" id="REH42853.1"/>
    </source>
</evidence>
<feature type="compositionally biased region" description="Polar residues" evidence="3">
    <location>
        <begin position="282"/>
        <end position="291"/>
    </location>
</feature>
<feature type="compositionally biased region" description="Basic and acidic residues" evidence="3">
    <location>
        <begin position="242"/>
        <end position="255"/>
    </location>
</feature>
<keyword evidence="4" id="KW-0812">Transmembrane</keyword>
<dbReference type="AlphaFoldDB" id="A0A3E0HDJ1"/>
<evidence type="ECO:0000256" key="4">
    <source>
        <dbReference type="SAM" id="Phobius"/>
    </source>
</evidence>
<dbReference type="Pfam" id="PF13432">
    <property type="entry name" value="TPR_16"/>
    <property type="match status" value="2"/>
</dbReference>
<dbReference type="SUPFAM" id="SSF48452">
    <property type="entry name" value="TPR-like"/>
    <property type="match status" value="1"/>
</dbReference>
<organism evidence="5 6">
    <name type="scientific">Kutzneria buriramensis</name>
    <dbReference type="NCBI Taxonomy" id="1045776"/>
    <lineage>
        <taxon>Bacteria</taxon>
        <taxon>Bacillati</taxon>
        <taxon>Actinomycetota</taxon>
        <taxon>Actinomycetes</taxon>
        <taxon>Pseudonocardiales</taxon>
        <taxon>Pseudonocardiaceae</taxon>
        <taxon>Kutzneria</taxon>
    </lineage>
</organism>
<proteinExistence type="predicted"/>
<feature type="transmembrane region" description="Helical" evidence="4">
    <location>
        <begin position="492"/>
        <end position="512"/>
    </location>
</feature>
<sequence length="583" mass="62808">MVEPLGDVLDRAAKLSASGRRRKAVALLRGIAASHPDSPEVWCRLAAALLDRGDATAALAAARRAMPLGGDKAWAHRLASKALSRLDRHADAVTAARQAVRLEPTDWRCRISLAEAFGAAGSWPDAVDAAAQAVRYQPDHVRPYLVLGDAARRTGDIVTAERAYRTALRRKPGDSRVRAELARLRQPTSRRSAAVNFAENPDFVENQNFDANPNFAATLDVDQPSLSGRPTRPWAHPWTARRSADRSLAHQHDPDQPVAWSAPAWSAPDGFAIDRPVADRSASWSPTSWSGTDRPVAGWSAPRSSTAWSAADRSTAHRAFASDRQDPGRFTHGRDPSSFSTVDRSTPDTPADDGHARGRTSGFRRNRGFRRTSRDGRAAGRRATGRHADDDQFTNGGRSHGGHQPAADRHAADRHNTADRHGANRPAANRRGVDRPADRPGVDRPAGSRAVDRSVSPIPESLAWRGIRQLAMTLVIADMFLMVAGLPKPTPVLAWLGFAIPCVVVVLAFVELVRVPAGSRLAVLAMPLRRPVIGLSCVLLALSTALVLLWAMLDRANAGTMEPLVFALVCAVCAGAVSLVNES</sequence>
<evidence type="ECO:0000256" key="2">
    <source>
        <dbReference type="ARBA" id="ARBA00022803"/>
    </source>
</evidence>
<feature type="compositionally biased region" description="Basic and acidic residues" evidence="3">
    <location>
        <begin position="406"/>
        <end position="422"/>
    </location>
</feature>
<keyword evidence="2" id="KW-0802">TPR repeat</keyword>
<feature type="compositionally biased region" description="Polar residues" evidence="3">
    <location>
        <begin position="337"/>
        <end position="348"/>
    </location>
</feature>
<feature type="region of interest" description="Disordered" evidence="3">
    <location>
        <begin position="242"/>
        <end position="263"/>
    </location>
</feature>
<feature type="compositionally biased region" description="Basic and acidic residues" evidence="3">
    <location>
        <begin position="431"/>
        <end position="442"/>
    </location>
</feature>
<dbReference type="PANTHER" id="PTHR45586:SF1">
    <property type="entry name" value="LIPOPOLYSACCHARIDE ASSEMBLY PROTEIN B"/>
    <property type="match status" value="1"/>
</dbReference>
<feature type="transmembrane region" description="Helical" evidence="4">
    <location>
        <begin position="532"/>
        <end position="552"/>
    </location>
</feature>
<keyword evidence="6" id="KW-1185">Reference proteome</keyword>
<dbReference type="InterPro" id="IPR051012">
    <property type="entry name" value="CellSynth/LPSAsmb/PSIAsmb"/>
</dbReference>
<dbReference type="SMART" id="SM00028">
    <property type="entry name" value="TPR"/>
    <property type="match status" value="4"/>
</dbReference>
<feature type="region of interest" description="Disordered" evidence="3">
    <location>
        <begin position="316"/>
        <end position="453"/>
    </location>
</feature>
<gene>
    <name evidence="5" type="ORF">BCF44_110354</name>
</gene>
<dbReference type="Proteomes" id="UP000256269">
    <property type="component" value="Unassembled WGS sequence"/>
</dbReference>
<protein>
    <submittedName>
        <fullName evidence="5">Flp pilus assembly protein TadD</fullName>
    </submittedName>
</protein>
<dbReference type="InterPro" id="IPR019734">
    <property type="entry name" value="TPR_rpt"/>
</dbReference>
<evidence type="ECO:0000313" key="6">
    <source>
        <dbReference type="Proteomes" id="UP000256269"/>
    </source>
</evidence>
<name>A0A3E0HDJ1_9PSEU</name>
<accession>A0A3E0HDJ1</accession>
<dbReference type="Gene3D" id="1.25.40.10">
    <property type="entry name" value="Tetratricopeptide repeat domain"/>
    <property type="match status" value="1"/>
</dbReference>
<keyword evidence="1" id="KW-0677">Repeat</keyword>
<evidence type="ECO:0000256" key="1">
    <source>
        <dbReference type="ARBA" id="ARBA00022737"/>
    </source>
</evidence>
<reference evidence="5 6" key="1">
    <citation type="submission" date="2018-08" db="EMBL/GenBank/DDBJ databases">
        <title>Genomic Encyclopedia of Archaeal and Bacterial Type Strains, Phase II (KMG-II): from individual species to whole genera.</title>
        <authorList>
            <person name="Goeker M."/>
        </authorList>
    </citation>
    <scope>NUCLEOTIDE SEQUENCE [LARGE SCALE GENOMIC DNA]</scope>
    <source>
        <strain evidence="5 6">DSM 45791</strain>
    </source>
</reference>
<evidence type="ECO:0000256" key="3">
    <source>
        <dbReference type="SAM" id="MobiDB-lite"/>
    </source>
</evidence>
<dbReference type="PANTHER" id="PTHR45586">
    <property type="entry name" value="TPR REPEAT-CONTAINING PROTEIN PA4667"/>
    <property type="match status" value="1"/>
</dbReference>